<protein>
    <recommendedName>
        <fullName evidence="2">Ricin B lectin domain-containing protein</fullName>
    </recommendedName>
</protein>
<dbReference type="OMA" id="CELHRSN"/>
<dbReference type="SUPFAM" id="SSF50370">
    <property type="entry name" value="Ricin B-like lectins"/>
    <property type="match status" value="3"/>
</dbReference>
<keyword evidence="1" id="KW-1133">Transmembrane helix</keyword>
<feature type="domain" description="Ricin B lectin" evidence="2">
    <location>
        <begin position="490"/>
        <end position="631"/>
    </location>
</feature>
<evidence type="ECO:0000313" key="4">
    <source>
        <dbReference type="Proteomes" id="UP000019132"/>
    </source>
</evidence>
<dbReference type="InParanoid" id="K3X3R3"/>
<evidence type="ECO:0000259" key="2">
    <source>
        <dbReference type="SMART" id="SM00458"/>
    </source>
</evidence>
<accession>K3X3R3</accession>
<reference evidence="4" key="2">
    <citation type="submission" date="2010-04" db="EMBL/GenBank/DDBJ databases">
        <authorList>
            <person name="Buell R."/>
            <person name="Hamilton J."/>
            <person name="Hostetler J."/>
        </authorList>
    </citation>
    <scope>NUCLEOTIDE SEQUENCE [LARGE SCALE GENOMIC DNA]</scope>
    <source>
        <strain evidence="4">DAOM:BR144</strain>
    </source>
</reference>
<evidence type="ECO:0000256" key="1">
    <source>
        <dbReference type="SAM" id="Phobius"/>
    </source>
</evidence>
<reference evidence="4" key="1">
    <citation type="journal article" date="2010" name="Genome Biol.">
        <title>Genome sequence of the necrotrophic plant pathogen Pythium ultimum reveals original pathogenicity mechanisms and effector repertoire.</title>
        <authorList>
            <person name="Levesque C.A."/>
            <person name="Brouwer H."/>
            <person name="Cano L."/>
            <person name="Hamilton J.P."/>
            <person name="Holt C."/>
            <person name="Huitema E."/>
            <person name="Raffaele S."/>
            <person name="Robideau G.P."/>
            <person name="Thines M."/>
            <person name="Win J."/>
            <person name="Zerillo M.M."/>
            <person name="Beakes G.W."/>
            <person name="Boore J.L."/>
            <person name="Busam D."/>
            <person name="Dumas B."/>
            <person name="Ferriera S."/>
            <person name="Fuerstenberg S.I."/>
            <person name="Gachon C.M."/>
            <person name="Gaulin E."/>
            <person name="Govers F."/>
            <person name="Grenville-Briggs L."/>
            <person name="Horner N."/>
            <person name="Hostetler J."/>
            <person name="Jiang R.H."/>
            <person name="Johnson J."/>
            <person name="Krajaejun T."/>
            <person name="Lin H."/>
            <person name="Meijer H.J."/>
            <person name="Moore B."/>
            <person name="Morris P."/>
            <person name="Phuntmart V."/>
            <person name="Puiu D."/>
            <person name="Shetty J."/>
            <person name="Stajich J.E."/>
            <person name="Tripathy S."/>
            <person name="Wawra S."/>
            <person name="van West P."/>
            <person name="Whitty B.R."/>
            <person name="Coutinho P.M."/>
            <person name="Henrissat B."/>
            <person name="Martin F."/>
            <person name="Thomas P.D."/>
            <person name="Tyler B.M."/>
            <person name="De Vries R.P."/>
            <person name="Kamoun S."/>
            <person name="Yandell M."/>
            <person name="Tisserat N."/>
            <person name="Buell C.R."/>
        </authorList>
    </citation>
    <scope>NUCLEOTIDE SEQUENCE</scope>
    <source>
        <strain evidence="4">DAOM:BR144</strain>
    </source>
</reference>
<dbReference type="EMBL" id="GL376637">
    <property type="status" value="NOT_ANNOTATED_CDS"/>
    <property type="molecule type" value="Genomic_DNA"/>
</dbReference>
<dbReference type="CDD" id="cd00161">
    <property type="entry name" value="beta-trefoil_Ricin-like"/>
    <property type="match status" value="1"/>
</dbReference>
<proteinExistence type="predicted"/>
<feature type="transmembrane region" description="Helical" evidence="1">
    <location>
        <begin position="81"/>
        <end position="99"/>
    </location>
</feature>
<dbReference type="eggNOG" id="ENOG502SKIC">
    <property type="taxonomic scope" value="Eukaryota"/>
</dbReference>
<dbReference type="VEuPathDB" id="FungiDB:PYU1_G011836"/>
<dbReference type="PROSITE" id="PS50231">
    <property type="entry name" value="RICIN_B_LECTIN"/>
    <property type="match status" value="3"/>
</dbReference>
<feature type="domain" description="Ricin B lectin" evidence="2">
    <location>
        <begin position="323"/>
        <end position="472"/>
    </location>
</feature>
<dbReference type="InterPro" id="IPR035992">
    <property type="entry name" value="Ricin_B-like_lectins"/>
</dbReference>
<keyword evidence="1" id="KW-0812">Transmembrane</keyword>
<dbReference type="AlphaFoldDB" id="K3X3R3"/>
<dbReference type="EnsemblProtists" id="PYU1_T011862">
    <property type="protein sequence ID" value="PYU1_T011862"/>
    <property type="gene ID" value="PYU1_G011836"/>
</dbReference>
<sequence length="633" mass="68639">MINLDGSVIEIEEVEVDGHGDDALEHDVEDWTSTSAVLQSSESSMTFHDEDEITTMTLGEMQQNTAKQQQQQRKSNTRRHYVFGVSIMLLVAGCGYLATNHASIDDEASNSNTSPSAAMFSDHIVTPEEATAASSTAASKALPMPKPAELFDGASVLRSGRRFQIHMPGNSNSCLGASAAAAAGSGDWMRLQSVACDGQESEFHQAFVYDPFTRFLVSASKPGWCIDSGNGSDGLRLHPCGQAGTSSQTFEYSAAPAFRSVHDDLCIDSSAASEGQGGVVTLAKCDSTRGSQHVYPIPIADNDGSSASSSMWQVNHPILRNGDPFLLRTVGKFNLCMHRGDASSTTATNSNSNTDLWLRDCDPNDASQLFTYNVQSHTIQSAADPTLCLDDSGDSSAVSNGVARLRMTRCSNEHSAHQKLVYDDFTRMFRKPMEPTRCLDDGGDYTSATSASQGFRVKTCDLSSGDQQFQILLRSTLYSVSASVVLANQKPFVVESMYKGLCLDDDGAEAEGSGFFRLASCGKTSFALSQVFWYDTVNQMVRSVKTPNLCWSTNNDTKGLSLLQLASCDPSSPRQRFAYNVDTFAFLRLSHDQEQQQPQCLDDGGGAFAQETRLSFAACELHRSNQQFYLRAA</sequence>
<feature type="domain" description="Ricin B lectin" evidence="2">
    <location>
        <begin position="161"/>
        <end position="297"/>
    </location>
</feature>
<name>K3X3R3_GLOUD</name>
<dbReference type="HOGENOM" id="CLU_432473_0_0_1"/>
<evidence type="ECO:0000313" key="3">
    <source>
        <dbReference type="EnsemblProtists" id="PYU1_T011862"/>
    </source>
</evidence>
<keyword evidence="4" id="KW-1185">Reference proteome</keyword>
<dbReference type="SMART" id="SM00458">
    <property type="entry name" value="RICIN"/>
    <property type="match status" value="3"/>
</dbReference>
<dbReference type="Gene3D" id="2.80.10.50">
    <property type="match status" value="3"/>
</dbReference>
<dbReference type="Proteomes" id="UP000019132">
    <property type="component" value="Unassembled WGS sequence"/>
</dbReference>
<organism evidence="3 4">
    <name type="scientific">Globisporangium ultimum (strain ATCC 200006 / CBS 805.95 / DAOM BR144)</name>
    <name type="common">Pythium ultimum</name>
    <dbReference type="NCBI Taxonomy" id="431595"/>
    <lineage>
        <taxon>Eukaryota</taxon>
        <taxon>Sar</taxon>
        <taxon>Stramenopiles</taxon>
        <taxon>Oomycota</taxon>
        <taxon>Peronosporomycetes</taxon>
        <taxon>Pythiales</taxon>
        <taxon>Pythiaceae</taxon>
        <taxon>Globisporangium</taxon>
    </lineage>
</organism>
<dbReference type="InterPro" id="IPR000772">
    <property type="entry name" value="Ricin_B_lectin"/>
</dbReference>
<reference evidence="3" key="3">
    <citation type="submission" date="2015-02" db="UniProtKB">
        <authorList>
            <consortium name="EnsemblProtists"/>
        </authorList>
    </citation>
    <scope>IDENTIFICATION</scope>
    <source>
        <strain evidence="3">DAOM BR144</strain>
    </source>
</reference>
<keyword evidence="1" id="KW-0472">Membrane</keyword>
<dbReference type="Pfam" id="PF00652">
    <property type="entry name" value="Ricin_B_lectin"/>
    <property type="match status" value="3"/>
</dbReference>